<name>A0A4P7NSU6_PYROR</name>
<feature type="region of interest" description="Disordered" evidence="1">
    <location>
        <begin position="24"/>
        <end position="45"/>
    </location>
</feature>
<protein>
    <submittedName>
        <fullName evidence="2">Uncharacterized protein</fullName>
    </submittedName>
</protein>
<dbReference type="AlphaFoldDB" id="A0A4P7NSU6"/>
<feature type="compositionally biased region" description="Basic residues" evidence="1">
    <location>
        <begin position="83"/>
        <end position="92"/>
    </location>
</feature>
<reference evidence="2 3" key="1">
    <citation type="journal article" date="2019" name="Mol. Biol. Evol.">
        <title>Blast fungal genomes show frequent chromosomal changes, gene gains and losses, and effector gene turnover.</title>
        <authorList>
            <person name="Gomez Luciano L.B."/>
            <person name="Jason Tsai I."/>
            <person name="Chuma I."/>
            <person name="Tosa Y."/>
            <person name="Chen Y.H."/>
            <person name="Li J.Y."/>
            <person name="Li M.Y."/>
            <person name="Jade Lu M.Y."/>
            <person name="Nakayashiki H."/>
            <person name="Li W.H."/>
        </authorList>
    </citation>
    <scope>NUCLEOTIDE SEQUENCE [LARGE SCALE GENOMIC DNA]</scope>
    <source>
        <strain evidence="2">MZ5-1-6</strain>
    </source>
</reference>
<evidence type="ECO:0000313" key="2">
    <source>
        <dbReference type="EMBL" id="QBZ65450.1"/>
    </source>
</evidence>
<feature type="compositionally biased region" description="Polar residues" evidence="1">
    <location>
        <begin position="70"/>
        <end position="82"/>
    </location>
</feature>
<sequence>MGSIPTKCKGLQIWKTDCVCSVSQKKSETLDGPGTGSRGTPIRGEQSQQPFLIQATQACISTAPKRPAQQHQSMCVTVTSQRHGQHQGKLRNVKREKPGADKPGTCLPTGRLEWSPSPIRIRSRHTR</sequence>
<feature type="region of interest" description="Disordered" evidence="1">
    <location>
        <begin position="70"/>
        <end position="127"/>
    </location>
</feature>
<organism evidence="2 3">
    <name type="scientific">Pyricularia oryzae</name>
    <name type="common">Rice blast fungus</name>
    <name type="synonym">Magnaporthe oryzae</name>
    <dbReference type="NCBI Taxonomy" id="318829"/>
    <lineage>
        <taxon>Eukaryota</taxon>
        <taxon>Fungi</taxon>
        <taxon>Dikarya</taxon>
        <taxon>Ascomycota</taxon>
        <taxon>Pezizomycotina</taxon>
        <taxon>Sordariomycetes</taxon>
        <taxon>Sordariomycetidae</taxon>
        <taxon>Magnaporthales</taxon>
        <taxon>Pyriculariaceae</taxon>
        <taxon>Pyricularia</taxon>
    </lineage>
</organism>
<dbReference type="EMBL" id="CP034210">
    <property type="protein sequence ID" value="QBZ65450.1"/>
    <property type="molecule type" value="Genomic_DNA"/>
</dbReference>
<proteinExistence type="predicted"/>
<evidence type="ECO:0000256" key="1">
    <source>
        <dbReference type="SAM" id="MobiDB-lite"/>
    </source>
</evidence>
<gene>
    <name evidence="2" type="ORF">PoMZ_12411</name>
</gene>
<dbReference type="Proteomes" id="UP000294847">
    <property type="component" value="Chromosome 7"/>
</dbReference>
<evidence type="ECO:0000313" key="3">
    <source>
        <dbReference type="Proteomes" id="UP000294847"/>
    </source>
</evidence>
<accession>A0A4P7NSU6</accession>